<protein>
    <recommendedName>
        <fullName evidence="1">DUF6602 domain-containing protein</fullName>
    </recommendedName>
</protein>
<dbReference type="Proteomes" id="UP000188726">
    <property type="component" value="Unassembled WGS sequence"/>
</dbReference>
<comment type="caution">
    <text evidence="2">The sequence shown here is derived from an EMBL/GenBank/DDBJ whole genome shotgun (WGS) entry which is preliminary data.</text>
</comment>
<dbReference type="InterPro" id="IPR046537">
    <property type="entry name" value="DUF6602"/>
</dbReference>
<gene>
    <name evidence="2" type="ORF">BZG09_16285</name>
</gene>
<evidence type="ECO:0000313" key="3">
    <source>
        <dbReference type="Proteomes" id="UP000188726"/>
    </source>
</evidence>
<dbReference type="Pfam" id="PF20247">
    <property type="entry name" value="DUF6602"/>
    <property type="match status" value="1"/>
</dbReference>
<evidence type="ECO:0000259" key="1">
    <source>
        <dbReference type="Pfam" id="PF20247"/>
    </source>
</evidence>
<organism evidence="2 3">
    <name type="scientific">Salinivibrio kushneri</name>
    <dbReference type="NCBI Taxonomy" id="1908198"/>
    <lineage>
        <taxon>Bacteria</taxon>
        <taxon>Pseudomonadati</taxon>
        <taxon>Pseudomonadota</taxon>
        <taxon>Gammaproteobacteria</taxon>
        <taxon>Vibrionales</taxon>
        <taxon>Vibrionaceae</taxon>
        <taxon>Salinivibrio</taxon>
    </lineage>
</organism>
<evidence type="ECO:0000313" key="2">
    <source>
        <dbReference type="EMBL" id="OOE40843.1"/>
    </source>
</evidence>
<accession>A0AB36K0Y3</accession>
<dbReference type="CDD" id="cd21173">
    <property type="entry name" value="NucC-like"/>
    <property type="match status" value="1"/>
</dbReference>
<feature type="domain" description="DUF6602" evidence="1">
    <location>
        <begin position="33"/>
        <end position="134"/>
    </location>
</feature>
<name>A0AB36K0Y3_9GAMM</name>
<proteinExistence type="predicted"/>
<dbReference type="EMBL" id="MUEO01000068">
    <property type="protein sequence ID" value="OOE40843.1"/>
    <property type="molecule type" value="Genomic_DNA"/>
</dbReference>
<reference evidence="2 3" key="1">
    <citation type="journal article" date="2017" name="Genome Announc.">
        <title>Draft Genome Sequences of Salinivibrio proteolyticus, Salinivibrio sharmensis, Salinivibrio siamensis, Salinivibrio costicola subsp. alcaliphilus, Salinivibrio costicola subsp. vallismortis, and 29 New Isolates Belonging to the Genus Salinivibrio.</title>
        <authorList>
            <person name="Lopez-Hermoso C."/>
            <person name="de la Haba R.R."/>
            <person name="Sanchez-Porro C."/>
            <person name="Bayliss S.C."/>
            <person name="Feil E.J."/>
            <person name="Ventosa A."/>
        </authorList>
    </citation>
    <scope>NUCLEOTIDE SEQUENCE [LARGE SCALE GENOMIC DNA]</scope>
    <source>
        <strain evidence="2 3">IC202</strain>
    </source>
</reference>
<dbReference type="AlphaFoldDB" id="A0AB36K0Y3"/>
<dbReference type="RefSeq" id="WP_077459631.1">
    <property type="nucleotide sequence ID" value="NZ_MUEO01000068.1"/>
</dbReference>
<sequence length="289" mass="32883">MYLGAESVLAERKKMLAQYDIAKLQMADDPVKVEHGKLAESLFREYCEVFLPKKYGICKGYIVTREPDSGGSIEEWDVIVYDALEAPVLFVRDVEGDRKRGIPIEYVKAVIEVKATLSQNNAAKVNKKLSKLKNFLNSSEKEKGCSLSRDFFAAAVFFETKTSSSQDYKKCLSEINNLAYTLGDYYEFSLILRSQHDAEASGVIHRACTSPKDAIKYFASSCEFSEAIEDDPLYWYVMSSGFSERVFPYVMMEFIDRLNEGWKPEDMMSNKHRGYGSSVSSDPPKRLWP</sequence>